<dbReference type="AlphaFoldDB" id="A0A2N0TFK6"/>
<dbReference type="Proteomes" id="UP000232928">
    <property type="component" value="Unassembled WGS sequence"/>
</dbReference>
<name>A0A2N0TFK6_BIFLN</name>
<dbReference type="EMBL" id="PJEG01000026">
    <property type="protein sequence ID" value="PKD13491.1"/>
    <property type="molecule type" value="Genomic_DNA"/>
</dbReference>
<evidence type="ECO:0000313" key="1">
    <source>
        <dbReference type="EMBL" id="PKD13491.1"/>
    </source>
</evidence>
<comment type="caution">
    <text evidence="1">The sequence shown here is derived from an EMBL/GenBank/DDBJ whole genome shotgun (WGS) entry which is preliminary data.</text>
</comment>
<proteinExistence type="predicted"/>
<protein>
    <submittedName>
        <fullName evidence="1">Uncharacterized protein</fullName>
    </submittedName>
</protein>
<accession>A0A2N0TFK6</accession>
<reference evidence="1 2" key="1">
    <citation type="submission" date="2017-12" db="EMBL/GenBank/DDBJ databases">
        <title>Bifidobacterium longum APC/DPC strains.</title>
        <authorList>
            <person name="Arboleya S."/>
        </authorList>
    </citation>
    <scope>NUCLEOTIDE SEQUENCE [LARGE SCALE GENOMIC DNA]</scope>
    <source>
        <strain evidence="1 2">APC1461</strain>
    </source>
</reference>
<organism evidence="1 2">
    <name type="scientific">Bifidobacterium longum</name>
    <dbReference type="NCBI Taxonomy" id="216816"/>
    <lineage>
        <taxon>Bacteria</taxon>
        <taxon>Bacillati</taxon>
        <taxon>Actinomycetota</taxon>
        <taxon>Actinomycetes</taxon>
        <taxon>Bifidobacteriales</taxon>
        <taxon>Bifidobacteriaceae</taxon>
        <taxon>Bifidobacterium</taxon>
    </lineage>
</organism>
<evidence type="ECO:0000313" key="2">
    <source>
        <dbReference type="Proteomes" id="UP000232928"/>
    </source>
</evidence>
<sequence length="56" mass="6521">MNRDEITRKTSELSTIAHTTEDSKVEYWYARELMTYMGSCALSRTSFLQHGHTQAH</sequence>
<gene>
    <name evidence="1" type="ORF">APC1461_1912</name>
</gene>